<keyword evidence="2" id="KW-1185">Reference proteome</keyword>
<organism evidence="1 2">
    <name type="scientific">Clunio marinus</name>
    <dbReference type="NCBI Taxonomy" id="568069"/>
    <lineage>
        <taxon>Eukaryota</taxon>
        <taxon>Metazoa</taxon>
        <taxon>Ecdysozoa</taxon>
        <taxon>Arthropoda</taxon>
        <taxon>Hexapoda</taxon>
        <taxon>Insecta</taxon>
        <taxon>Pterygota</taxon>
        <taxon>Neoptera</taxon>
        <taxon>Endopterygota</taxon>
        <taxon>Diptera</taxon>
        <taxon>Nematocera</taxon>
        <taxon>Chironomoidea</taxon>
        <taxon>Chironomidae</taxon>
        <taxon>Clunio</taxon>
    </lineage>
</organism>
<accession>A0A1J1I9G4</accession>
<name>A0A1J1I9G4_9DIPT</name>
<dbReference type="EMBL" id="CVRI01000040">
    <property type="protein sequence ID" value="CRK95073.1"/>
    <property type="molecule type" value="Genomic_DNA"/>
</dbReference>
<protein>
    <submittedName>
        <fullName evidence="1">CLUMA_CG008551, isoform A</fullName>
    </submittedName>
</protein>
<dbReference type="AlphaFoldDB" id="A0A1J1I9G4"/>
<sequence>MLSVSRVKSMLLNVVKSFIQNMKLQQLNFQKWIKKKSNQRGLNCKLMGEKLMYSPISSDL</sequence>
<reference evidence="1 2" key="1">
    <citation type="submission" date="2015-04" db="EMBL/GenBank/DDBJ databases">
        <authorList>
            <person name="Syromyatnikov M.Y."/>
            <person name="Popov V.N."/>
        </authorList>
    </citation>
    <scope>NUCLEOTIDE SEQUENCE [LARGE SCALE GENOMIC DNA]</scope>
</reference>
<evidence type="ECO:0000313" key="1">
    <source>
        <dbReference type="EMBL" id="CRK95073.1"/>
    </source>
</evidence>
<proteinExistence type="predicted"/>
<dbReference type="Proteomes" id="UP000183832">
    <property type="component" value="Unassembled WGS sequence"/>
</dbReference>
<gene>
    <name evidence="1" type="ORF">CLUMA_CG008551</name>
</gene>
<evidence type="ECO:0000313" key="2">
    <source>
        <dbReference type="Proteomes" id="UP000183832"/>
    </source>
</evidence>